<name>A0A1Y5TDM6_9RHOB</name>
<accession>A0A1Y5TDM6</accession>
<evidence type="ECO:0000313" key="2">
    <source>
        <dbReference type="Proteomes" id="UP000193862"/>
    </source>
</evidence>
<dbReference type="Proteomes" id="UP000193862">
    <property type="component" value="Unassembled WGS sequence"/>
</dbReference>
<gene>
    <name evidence="1" type="ORF">AQS8620_02790</name>
</gene>
<organism evidence="1 2">
    <name type="scientific">Aquimixticola soesokkakensis</name>
    <dbReference type="NCBI Taxonomy" id="1519096"/>
    <lineage>
        <taxon>Bacteria</taxon>
        <taxon>Pseudomonadati</taxon>
        <taxon>Pseudomonadota</taxon>
        <taxon>Alphaproteobacteria</taxon>
        <taxon>Rhodobacterales</taxon>
        <taxon>Paracoccaceae</taxon>
        <taxon>Aquimixticola</taxon>
    </lineage>
</organism>
<proteinExistence type="predicted"/>
<reference evidence="1 2" key="1">
    <citation type="submission" date="2017-03" db="EMBL/GenBank/DDBJ databases">
        <authorList>
            <person name="Afonso C.L."/>
            <person name="Miller P.J."/>
            <person name="Scott M.A."/>
            <person name="Spackman E."/>
            <person name="Goraichik I."/>
            <person name="Dimitrov K.M."/>
            <person name="Suarez D.L."/>
            <person name="Swayne D.E."/>
        </authorList>
    </citation>
    <scope>NUCLEOTIDE SEQUENCE [LARGE SCALE GENOMIC DNA]</scope>
    <source>
        <strain evidence="1 2">CECT 8620</strain>
    </source>
</reference>
<sequence>MRGLLIASLTILTLSGCELRQDMVGSASCSGFPDVETHNLPVRCGPQAASPYASR</sequence>
<protein>
    <recommendedName>
        <fullName evidence="3">Lipoprotein</fullName>
    </recommendedName>
</protein>
<evidence type="ECO:0000313" key="1">
    <source>
        <dbReference type="EMBL" id="SLN61213.1"/>
    </source>
</evidence>
<dbReference type="PROSITE" id="PS51257">
    <property type="entry name" value="PROKAR_LIPOPROTEIN"/>
    <property type="match status" value="1"/>
</dbReference>
<dbReference type="AlphaFoldDB" id="A0A1Y5TDM6"/>
<keyword evidence="2" id="KW-1185">Reference proteome</keyword>
<dbReference type="EMBL" id="FWFS01000010">
    <property type="protein sequence ID" value="SLN61213.1"/>
    <property type="molecule type" value="Genomic_DNA"/>
</dbReference>
<evidence type="ECO:0008006" key="3">
    <source>
        <dbReference type="Google" id="ProtNLM"/>
    </source>
</evidence>